<dbReference type="EMBL" id="GL378370">
    <property type="protein sequence ID" value="EFJ43771.1"/>
    <property type="molecule type" value="Genomic_DNA"/>
</dbReference>
<dbReference type="InParanoid" id="D8U9A4"/>
<evidence type="ECO:0000313" key="3">
    <source>
        <dbReference type="Proteomes" id="UP000001058"/>
    </source>
</evidence>
<dbReference type="RefSeq" id="XP_002955252.1">
    <property type="nucleotide sequence ID" value="XM_002955206.1"/>
</dbReference>
<evidence type="ECO:0000313" key="2">
    <source>
        <dbReference type="EMBL" id="EFJ43771.1"/>
    </source>
</evidence>
<dbReference type="Proteomes" id="UP000001058">
    <property type="component" value="Unassembled WGS sequence"/>
</dbReference>
<dbReference type="STRING" id="3068.D8U9A4"/>
<dbReference type="AlphaFoldDB" id="D8U9A4"/>
<gene>
    <name evidence="2" type="ORF">VOLCADRAFT_96128</name>
</gene>
<dbReference type="NCBIfam" id="NF038133">
    <property type="entry name" value="choice_anch_L"/>
    <property type="match status" value="1"/>
</dbReference>
<organism evidence="3">
    <name type="scientific">Volvox carteri f. nagariensis</name>
    <dbReference type="NCBI Taxonomy" id="3068"/>
    <lineage>
        <taxon>Eukaryota</taxon>
        <taxon>Viridiplantae</taxon>
        <taxon>Chlorophyta</taxon>
        <taxon>core chlorophytes</taxon>
        <taxon>Chlorophyceae</taxon>
        <taxon>CS clade</taxon>
        <taxon>Chlamydomonadales</taxon>
        <taxon>Volvocaceae</taxon>
        <taxon>Volvox</taxon>
    </lineage>
</organism>
<reference evidence="2 3" key="1">
    <citation type="journal article" date="2010" name="Science">
        <title>Genomic analysis of organismal complexity in the multicellular green alga Volvox carteri.</title>
        <authorList>
            <person name="Prochnik S.E."/>
            <person name="Umen J."/>
            <person name="Nedelcu A.M."/>
            <person name="Hallmann A."/>
            <person name="Miller S.M."/>
            <person name="Nishii I."/>
            <person name="Ferris P."/>
            <person name="Kuo A."/>
            <person name="Mitros T."/>
            <person name="Fritz-Laylin L.K."/>
            <person name="Hellsten U."/>
            <person name="Chapman J."/>
            <person name="Simakov O."/>
            <person name="Rensing S.A."/>
            <person name="Terry A."/>
            <person name="Pangilinan J."/>
            <person name="Kapitonov V."/>
            <person name="Jurka J."/>
            <person name="Salamov A."/>
            <person name="Shapiro H."/>
            <person name="Schmutz J."/>
            <person name="Grimwood J."/>
            <person name="Lindquist E."/>
            <person name="Lucas S."/>
            <person name="Grigoriev I.V."/>
            <person name="Schmitt R."/>
            <person name="Kirk D."/>
            <person name="Rokhsar D.S."/>
        </authorList>
    </citation>
    <scope>NUCLEOTIDE SEQUENCE [LARGE SCALE GENOMIC DNA]</scope>
    <source>
        <strain evidence="3">f. Nagariensis / Eve</strain>
    </source>
</reference>
<feature type="region of interest" description="Disordered" evidence="1">
    <location>
        <begin position="784"/>
        <end position="807"/>
    </location>
</feature>
<feature type="region of interest" description="Disordered" evidence="1">
    <location>
        <begin position="908"/>
        <end position="933"/>
    </location>
</feature>
<dbReference type="GeneID" id="9626302"/>
<dbReference type="InterPro" id="IPR049804">
    <property type="entry name" value="Choice_anch_L"/>
</dbReference>
<proteinExistence type="predicted"/>
<protein>
    <recommendedName>
        <fullName evidence="4">PKD/REJ-like domain-containing protein</fullName>
    </recommendedName>
</protein>
<dbReference type="KEGG" id="vcn:VOLCADRAFT_96128"/>
<name>D8U9A4_VOLCA</name>
<sequence>MANGSSAASLDGTVSGAAAVRKSNSGGDDVAAAVAAEGETAAVAARGRLDGHRRRLQQAKTCGSYTVCPAADAAARFLAGPGVVTSNAVFSTGTCKTTVDSVVSSVVPPQQQWALIPNNATWTPGHAIQSFFPQGSLVLSTGSVQTVNCNFNSRTSTSTVIDGGLDGDADLDAIAPGQLLYDTVVLEFDVTFNASGAFTMTYIFASDEYNDWVGSSFADVLGVFVSPANRASDNASSGTTNVALVPDANVPILVNTVNAAANNFTWISNPADGFTRRLLTKPYNVVANQSYHIKLAIADMGDQMVDSWVYFGGASLRLVPKLIDSFDVAVPSENDCSTNKFVNLTAKSAVTGAQPVFTWTLTAAVPCMPAISKTGPSLRVPIGDFIEGFAYTVKLTAFWNGFWDVQYKTVTIPSGCGAANQPNCVVSGIGGNNTVEATPARPTVTVPTMATPPNGGTAVVTWGGTAIVPCQGFLAIEPRGINVTALLKGLNVPAASFTWGLYDVLDPELSSPIAFAATSYILGNDLSSSVVRFSAANELRQGTAVQRYMVRLHVGTQPRWPEELGGWGGGVGSFAPGQTWVQVNACPVSATTREPATFAFNNVSPLDPITLRCAAAVKLDGSVPRARAEQLNNPKRPGRFTSLIWLVQLTGPQSMEWRQEVSTSDTLYVFDPLKLLVNAGLPYDTYSTFIVEAQARAVTGDLLTDSKWRIKVLVMAFYSDSKIPPGFQAPAGGALLPDEQTINEFVSQFKASASRALGFSPSQIFILSMGVQDTAVAIMSRRLAERQQPHAEEDRNSRTDAVQGGNESLDGGFWSSRELEELAPGSGMEMMFERSQATVSEVYGNGKSEEDAVLEATNQEREALSAFRRRTCKVLISNVYEYRKAIVIGAHLSVIFNVMEIRPFASPPPPPRPPPLPPGTSAPPSPPPRPPGWPTLRLGALADAIGSSSLFRLAGSESILVSRVVGAGTVGATRPVVWFDDPDFLSLRETETILNLVYPNALTCPYTNECGECGTGWTIERDPYKLYIYFKDPIQITNIEIRELQNPAVQLIALLPWPAVDENLFARTDILGEPIYMDDGTTRPCPSTLSVEIPPERSGINLAVRKNGTQENLPKALRSSAAGGVFINFWIATQFEAVTIVESVRFSGRVLYPKDPQMYSKMTDLSKK</sequence>
<evidence type="ECO:0008006" key="4">
    <source>
        <dbReference type="Google" id="ProtNLM"/>
    </source>
</evidence>
<feature type="compositionally biased region" description="Basic and acidic residues" evidence="1">
    <location>
        <begin position="784"/>
        <end position="798"/>
    </location>
</feature>
<dbReference type="OrthoDB" id="540558at2759"/>
<evidence type="ECO:0000256" key="1">
    <source>
        <dbReference type="SAM" id="MobiDB-lite"/>
    </source>
</evidence>
<keyword evidence="3" id="KW-1185">Reference proteome</keyword>
<dbReference type="eggNOG" id="ENOG502QTV0">
    <property type="taxonomic scope" value="Eukaryota"/>
</dbReference>
<accession>D8U9A4</accession>